<evidence type="ECO:0000313" key="3">
    <source>
        <dbReference type="EMBL" id="SDA80284.1"/>
    </source>
</evidence>
<evidence type="ECO:0000259" key="2">
    <source>
        <dbReference type="Pfam" id="PF13649"/>
    </source>
</evidence>
<dbReference type="AlphaFoldDB" id="A0A1G5YDI6"/>
<dbReference type="RefSeq" id="WP_167365102.1">
    <property type="nucleotide sequence ID" value="NZ_FMXM01000009.1"/>
</dbReference>
<reference evidence="3 4" key="1">
    <citation type="submission" date="2016-10" db="EMBL/GenBank/DDBJ databases">
        <authorList>
            <person name="de Groot N.N."/>
        </authorList>
    </citation>
    <scope>NUCLEOTIDE SEQUENCE [LARGE SCALE GENOMIC DNA]</scope>
    <source>
        <strain evidence="3 4">CGMCC 1.12097</strain>
    </source>
</reference>
<evidence type="ECO:0000313" key="4">
    <source>
        <dbReference type="Proteomes" id="UP000198588"/>
    </source>
</evidence>
<dbReference type="PANTHER" id="PTHR43861">
    <property type="entry name" value="TRANS-ACONITATE 2-METHYLTRANSFERASE-RELATED"/>
    <property type="match status" value="1"/>
</dbReference>
<keyword evidence="3" id="KW-0489">Methyltransferase</keyword>
<dbReference type="GO" id="GO:0008168">
    <property type="term" value="F:methyltransferase activity"/>
    <property type="evidence" value="ECO:0007669"/>
    <property type="project" value="UniProtKB-KW"/>
</dbReference>
<protein>
    <submittedName>
        <fullName evidence="3">Methyltransferase domain-containing protein</fullName>
    </submittedName>
</protein>
<accession>A0A1G5YDI6</accession>
<dbReference type="GO" id="GO:0032259">
    <property type="term" value="P:methylation"/>
    <property type="evidence" value="ECO:0007669"/>
    <property type="project" value="UniProtKB-KW"/>
</dbReference>
<organism evidence="3 4">
    <name type="scientific">Mesorhizobium qingshengii</name>
    <dbReference type="NCBI Taxonomy" id="1165689"/>
    <lineage>
        <taxon>Bacteria</taxon>
        <taxon>Pseudomonadati</taxon>
        <taxon>Pseudomonadota</taxon>
        <taxon>Alphaproteobacteria</taxon>
        <taxon>Hyphomicrobiales</taxon>
        <taxon>Phyllobacteriaceae</taxon>
        <taxon>Mesorhizobium</taxon>
    </lineage>
</organism>
<feature type="domain" description="Methyltransferase" evidence="2">
    <location>
        <begin position="62"/>
        <end position="156"/>
    </location>
</feature>
<name>A0A1G5YDI6_9HYPH</name>
<dbReference type="Pfam" id="PF13649">
    <property type="entry name" value="Methyltransf_25"/>
    <property type="match status" value="1"/>
</dbReference>
<dbReference type="STRING" id="1165689.SAMN02927914_03115"/>
<sequence length="189" mass="20770">MKSDQELFEKGLATYQKVVAANYMAHWEVYETLRQVLLDEASDGFVFADLACGTAPGSAAALACGTAPGSAAALAGSNVARYIGIDISQPSLDAAKEALAPLTCPVELRCGDFVAAIDSWKGPLDVVWIGQSLHHLLAPDKRNFMRKIRDLLPRDGLFLIWEPTRLESEDREGWLERFHKIRPEWGDGL</sequence>
<dbReference type="CDD" id="cd02440">
    <property type="entry name" value="AdoMet_MTases"/>
    <property type="match status" value="1"/>
</dbReference>
<keyword evidence="1 3" id="KW-0808">Transferase</keyword>
<evidence type="ECO:0000256" key="1">
    <source>
        <dbReference type="ARBA" id="ARBA00022679"/>
    </source>
</evidence>
<dbReference type="InterPro" id="IPR041698">
    <property type="entry name" value="Methyltransf_25"/>
</dbReference>
<dbReference type="Gene3D" id="3.40.50.150">
    <property type="entry name" value="Vaccinia Virus protein VP39"/>
    <property type="match status" value="1"/>
</dbReference>
<gene>
    <name evidence="3" type="ORF">SAMN02927914_03115</name>
</gene>
<dbReference type="Proteomes" id="UP000198588">
    <property type="component" value="Unassembled WGS sequence"/>
</dbReference>
<dbReference type="InterPro" id="IPR029063">
    <property type="entry name" value="SAM-dependent_MTases_sf"/>
</dbReference>
<dbReference type="EMBL" id="FMXM01000009">
    <property type="protein sequence ID" value="SDA80284.1"/>
    <property type="molecule type" value="Genomic_DNA"/>
</dbReference>
<proteinExistence type="predicted"/>
<dbReference type="SUPFAM" id="SSF53335">
    <property type="entry name" value="S-adenosyl-L-methionine-dependent methyltransferases"/>
    <property type="match status" value="1"/>
</dbReference>